<keyword evidence="2" id="KW-1185">Reference proteome</keyword>
<dbReference type="GO" id="GO:0016787">
    <property type="term" value="F:hydrolase activity"/>
    <property type="evidence" value="ECO:0007669"/>
    <property type="project" value="UniProtKB-KW"/>
</dbReference>
<dbReference type="InterPro" id="IPR036265">
    <property type="entry name" value="HIT-like_sf"/>
</dbReference>
<protein>
    <submittedName>
        <fullName evidence="1">Diadenosine tetraphosphate hydrolase</fullName>
    </submittedName>
</protein>
<accession>A0ABY4MKR8</accession>
<organism evidence="1 2">
    <name type="scientific">Clavibacter nebraskensis</name>
    <dbReference type="NCBI Taxonomy" id="31963"/>
    <lineage>
        <taxon>Bacteria</taxon>
        <taxon>Bacillati</taxon>
        <taxon>Actinomycetota</taxon>
        <taxon>Actinomycetes</taxon>
        <taxon>Micrococcales</taxon>
        <taxon>Microbacteriaceae</taxon>
        <taxon>Clavibacter</taxon>
    </lineage>
</organism>
<evidence type="ECO:0000313" key="2">
    <source>
        <dbReference type="Proteomes" id="UP001056208"/>
    </source>
</evidence>
<dbReference type="EMBL" id="CP086345">
    <property type="protein sequence ID" value="UQB03886.1"/>
    <property type="molecule type" value="Genomic_DNA"/>
</dbReference>
<keyword evidence="1" id="KW-0378">Hydrolase</keyword>
<dbReference type="Proteomes" id="UP001056208">
    <property type="component" value="Chromosome"/>
</dbReference>
<proteinExistence type="predicted"/>
<gene>
    <name evidence="1" type="ORF">LIV34_001676</name>
</gene>
<sequence length="167" mass="18692">MWRMDWRGDRIGSARRSENPTVLAELGAGYAVIGDVQFLPGYCVLLGTDPAATALAEMPRIERVRFLADADLLATAVERACRDLVPGFRRVNIEVLGNADAFVHAHVWPRCAWEPPDLFARPVWLHPAERWHDPATALGHEHDELRARIRDELQALARDDAVEVTAP</sequence>
<dbReference type="SUPFAM" id="SSF54197">
    <property type="entry name" value="HIT-like"/>
    <property type="match status" value="1"/>
</dbReference>
<evidence type="ECO:0000313" key="1">
    <source>
        <dbReference type="EMBL" id="UQB03886.1"/>
    </source>
</evidence>
<name>A0ABY4MKR8_9MICO</name>
<reference evidence="1" key="1">
    <citation type="submission" date="2021-11" db="EMBL/GenBank/DDBJ databases">
        <authorList>
            <person name="Li G."/>
            <person name="Jia Q."/>
            <person name="Yang F."/>
            <person name="Zhang C."/>
            <person name="Singh A."/>
            <person name="Lorenz A.J."/>
            <person name="Jackson-Ziems T."/>
            <person name="Vidaver A."/>
            <person name="Alfano J.R."/>
        </authorList>
    </citation>
    <scope>NUCLEOTIDE SEQUENCE</scope>
    <source>
        <strain evidence="1">CNK-2</strain>
    </source>
</reference>
<dbReference type="Gene3D" id="3.30.428.10">
    <property type="entry name" value="HIT-like"/>
    <property type="match status" value="1"/>
</dbReference>